<dbReference type="InterPro" id="IPR048395">
    <property type="entry name" value="Glyco_hydro_31_C"/>
</dbReference>
<evidence type="ECO:0000259" key="5">
    <source>
        <dbReference type="Pfam" id="PF13802"/>
    </source>
</evidence>
<dbReference type="InterPro" id="IPR013780">
    <property type="entry name" value="Glyco_hydro_b"/>
</dbReference>
<dbReference type="RefSeq" id="WP_101308899.1">
    <property type="nucleotide sequence ID" value="NZ_MVDE01000006.1"/>
</dbReference>
<evidence type="ECO:0000259" key="4">
    <source>
        <dbReference type="Pfam" id="PF01055"/>
    </source>
</evidence>
<dbReference type="Gene3D" id="2.60.40.1180">
    <property type="entry name" value="Golgi alpha-mannosidase II"/>
    <property type="match status" value="2"/>
</dbReference>
<dbReference type="Pfam" id="PF21365">
    <property type="entry name" value="Glyco_hydro_31_3rd"/>
    <property type="match status" value="1"/>
</dbReference>
<name>A0A2N3IC35_9BACT</name>
<keyword evidence="2" id="KW-0326">Glycosidase</keyword>
<dbReference type="PANTHER" id="PTHR43863">
    <property type="entry name" value="HYDROLASE, PUTATIVE (AFU_ORTHOLOGUE AFUA_1G03140)-RELATED"/>
    <property type="match status" value="1"/>
</dbReference>
<evidence type="ECO:0000256" key="3">
    <source>
        <dbReference type="SAM" id="SignalP"/>
    </source>
</evidence>
<sequence>MRKIIYLSFIYLSIWMASCAPDEYEKTQFGLKATVDSTEIEVQFFSPEIVRIIKSKQGFNFEKKSLSVIKSPEAQLLEIYKKGQLITVKSSALQLTLDLVSGKIEFADLNGNELLAEKEAGSIFTPFDDAGKASFTVKQAFALENDEALYGLGQIQNGKLMQRGQTLEMKNSNLNITIPYFYSSKGYALYWDNYAVNTFVDNDEETSFEAIGDCADYYFMYSGIGTKAVAQMRDLTGQAPMMPLWTFGYWQSKERYKNQDELVNVLKEYRKLQVPIDGMIQDWQYWGKDSMWNAMTWKPIEYPNPKVMADQVHGMNGHLMVVAWPGFGPLTKQYKEFESKGMLINFDTWPPNGGTKPYDVYNPEARDIYWDYLNKGVFSIGTDAWWLDSTEPDHINVKESDFVEPTFLGSYQSVSNAFSLEHTKGIYDHQREMTSEKRVYILTRSSFAGQQRNGANSWSGDTGSSWENLGKQIPAAVNFSLSGIPYWNADIGGFFAGRYNKDGGAKNPEYHELYVRWAQFGALTPMMRSHGTDIPREIYQFGKRGDWAFDAIEKMIKLRYRMLPYLYSTAWQVTSNSGSFMYALPLLFPDDKKLADLNDEYVFGQSLLVAPVIKPMYTGKNNDKVFSNFSKTHSRRIYLPAGTEWFDFWTGEKLAGGQEINREAPIDLIPLYVKAGSILPWGPEVQYASEKKWDDLEIRIYPGADGEFTLYEDEGDNYNYEKGAYSTISFKWDDAQQTLSISDRKGEFSGMLSERQFRLVLVNSISGTGLAESTPVRTVTYIGKALSEKL</sequence>
<evidence type="ECO:0000313" key="9">
    <source>
        <dbReference type="Proteomes" id="UP000233618"/>
    </source>
</evidence>
<dbReference type="GO" id="GO:0004553">
    <property type="term" value="F:hydrolase activity, hydrolyzing O-glycosyl compounds"/>
    <property type="evidence" value="ECO:0007669"/>
    <property type="project" value="InterPro"/>
</dbReference>
<feature type="domain" description="Glycoside hydrolase family 31 TIM barrel" evidence="4">
    <location>
        <begin position="240"/>
        <end position="568"/>
    </location>
</feature>
<dbReference type="InterPro" id="IPR051816">
    <property type="entry name" value="Glycosyl_Hydrolase_31"/>
</dbReference>
<keyword evidence="3" id="KW-0732">Signal</keyword>
<organism evidence="8 9">
    <name type="scientific">Labilibaculum manganireducens</name>
    <dbReference type="NCBI Taxonomy" id="1940525"/>
    <lineage>
        <taxon>Bacteria</taxon>
        <taxon>Pseudomonadati</taxon>
        <taxon>Bacteroidota</taxon>
        <taxon>Bacteroidia</taxon>
        <taxon>Marinilabiliales</taxon>
        <taxon>Marinifilaceae</taxon>
        <taxon>Labilibaculum</taxon>
    </lineage>
</organism>
<dbReference type="PROSITE" id="PS51257">
    <property type="entry name" value="PROKAR_LIPOPROTEIN"/>
    <property type="match status" value="1"/>
</dbReference>
<feature type="domain" description="Glycosyl hydrolase family 31 C-terminal" evidence="7">
    <location>
        <begin position="580"/>
        <end position="679"/>
    </location>
</feature>
<evidence type="ECO:0000256" key="1">
    <source>
        <dbReference type="ARBA" id="ARBA00007806"/>
    </source>
</evidence>
<dbReference type="SUPFAM" id="SSF74650">
    <property type="entry name" value="Galactose mutarotase-like"/>
    <property type="match status" value="1"/>
</dbReference>
<dbReference type="CDD" id="cd14752">
    <property type="entry name" value="GH31_N"/>
    <property type="match status" value="1"/>
</dbReference>
<dbReference type="Gene3D" id="2.60.40.1760">
    <property type="entry name" value="glycosyl hydrolase (family 31)"/>
    <property type="match status" value="1"/>
</dbReference>
<feature type="signal peptide" evidence="3">
    <location>
        <begin position="1"/>
        <end position="19"/>
    </location>
</feature>
<proteinExistence type="inferred from homology"/>
<gene>
    <name evidence="8" type="ORF">BZG01_05825</name>
</gene>
<dbReference type="PANTHER" id="PTHR43863:SF2">
    <property type="entry name" value="MALTASE-GLUCOAMYLASE"/>
    <property type="match status" value="1"/>
</dbReference>
<dbReference type="Pfam" id="PF13802">
    <property type="entry name" value="Gal_mutarotas_2"/>
    <property type="match status" value="1"/>
</dbReference>
<feature type="domain" description="DUF5110" evidence="6">
    <location>
        <begin position="696"/>
        <end position="763"/>
    </location>
</feature>
<dbReference type="EMBL" id="MVDE01000006">
    <property type="protein sequence ID" value="PKQ67891.1"/>
    <property type="molecule type" value="Genomic_DNA"/>
</dbReference>
<dbReference type="GO" id="GO:0005975">
    <property type="term" value="P:carbohydrate metabolic process"/>
    <property type="evidence" value="ECO:0007669"/>
    <property type="project" value="InterPro"/>
</dbReference>
<keyword evidence="9" id="KW-1185">Reference proteome</keyword>
<dbReference type="InterPro" id="IPR017853">
    <property type="entry name" value="GH"/>
</dbReference>
<reference evidence="8 9" key="1">
    <citation type="journal article" date="2017" name="Front. Microbiol.">
        <title>Labilibaculum manganireducens gen. nov., sp. nov. and Labilibaculum filiforme sp. nov., Novel Bacteroidetes Isolated from Subsurface Sediments of the Baltic Sea.</title>
        <authorList>
            <person name="Vandieken V."/>
            <person name="Marshall I.P."/>
            <person name="Niemann H."/>
            <person name="Engelen B."/>
            <person name="Cypionka H."/>
        </authorList>
    </citation>
    <scope>NUCLEOTIDE SEQUENCE [LARGE SCALE GENOMIC DNA]</scope>
    <source>
        <strain evidence="8 9">59.10-2M</strain>
    </source>
</reference>
<evidence type="ECO:0000313" key="8">
    <source>
        <dbReference type="EMBL" id="PKQ67891.1"/>
    </source>
</evidence>
<dbReference type="InterPro" id="IPR011013">
    <property type="entry name" value="Gal_mutarotase_sf_dom"/>
</dbReference>
<dbReference type="InterPro" id="IPR025887">
    <property type="entry name" value="Glyco_hydro_31_N_dom"/>
</dbReference>
<dbReference type="SUPFAM" id="SSF51445">
    <property type="entry name" value="(Trans)glycosidases"/>
    <property type="match status" value="1"/>
</dbReference>
<dbReference type="Gene3D" id="3.20.20.80">
    <property type="entry name" value="Glycosidases"/>
    <property type="match status" value="1"/>
</dbReference>
<accession>A0A2N3IC35</accession>
<protein>
    <submittedName>
        <fullName evidence="8">Xylosidase</fullName>
    </submittedName>
</protein>
<dbReference type="InterPro" id="IPR000322">
    <property type="entry name" value="Glyco_hydro_31_TIM"/>
</dbReference>
<dbReference type="InterPro" id="IPR033403">
    <property type="entry name" value="DUF5110"/>
</dbReference>
<evidence type="ECO:0000259" key="6">
    <source>
        <dbReference type="Pfam" id="PF17137"/>
    </source>
</evidence>
<comment type="similarity">
    <text evidence="1 2">Belongs to the glycosyl hydrolase 31 family.</text>
</comment>
<feature type="domain" description="Glycoside hydrolase family 31 N-terminal" evidence="5">
    <location>
        <begin position="40"/>
        <end position="196"/>
    </location>
</feature>
<evidence type="ECO:0000256" key="2">
    <source>
        <dbReference type="RuleBase" id="RU361185"/>
    </source>
</evidence>
<evidence type="ECO:0000259" key="7">
    <source>
        <dbReference type="Pfam" id="PF21365"/>
    </source>
</evidence>
<comment type="caution">
    <text evidence="8">The sequence shown here is derived from an EMBL/GenBank/DDBJ whole genome shotgun (WGS) entry which is preliminary data.</text>
</comment>
<feature type="chain" id="PRO_5014690978" evidence="3">
    <location>
        <begin position="20"/>
        <end position="790"/>
    </location>
</feature>
<dbReference type="Proteomes" id="UP000233618">
    <property type="component" value="Unassembled WGS sequence"/>
</dbReference>
<dbReference type="GO" id="GO:0030246">
    <property type="term" value="F:carbohydrate binding"/>
    <property type="evidence" value="ECO:0007669"/>
    <property type="project" value="InterPro"/>
</dbReference>
<dbReference type="CDD" id="cd06591">
    <property type="entry name" value="GH31_xylosidase_XylS"/>
    <property type="match status" value="1"/>
</dbReference>
<keyword evidence="2" id="KW-0378">Hydrolase</keyword>
<dbReference type="SUPFAM" id="SSF51011">
    <property type="entry name" value="Glycosyl hydrolase domain"/>
    <property type="match status" value="1"/>
</dbReference>
<dbReference type="Pfam" id="PF17137">
    <property type="entry name" value="DUF5110"/>
    <property type="match status" value="1"/>
</dbReference>
<dbReference type="Pfam" id="PF01055">
    <property type="entry name" value="Glyco_hydro_31_2nd"/>
    <property type="match status" value="1"/>
</dbReference>
<dbReference type="AlphaFoldDB" id="A0A2N3IC35"/>